<dbReference type="PANTHER" id="PTHR43827:SF3">
    <property type="entry name" value="NADP-DEPENDENT OXIDOREDUCTASE DOMAIN-CONTAINING PROTEIN"/>
    <property type="match status" value="1"/>
</dbReference>
<feature type="domain" description="NADP-dependent oxidoreductase" evidence="7">
    <location>
        <begin position="4"/>
        <end position="250"/>
    </location>
</feature>
<dbReference type="InterPro" id="IPR036812">
    <property type="entry name" value="NAD(P)_OxRdtase_dom_sf"/>
</dbReference>
<dbReference type="Proteomes" id="UP001432027">
    <property type="component" value="Unassembled WGS sequence"/>
</dbReference>
<dbReference type="InterPro" id="IPR020471">
    <property type="entry name" value="AKR"/>
</dbReference>
<dbReference type="AlphaFoldDB" id="A0AAV5U823"/>
<organism evidence="8 9">
    <name type="scientific">Pristionchus entomophagus</name>
    <dbReference type="NCBI Taxonomy" id="358040"/>
    <lineage>
        <taxon>Eukaryota</taxon>
        <taxon>Metazoa</taxon>
        <taxon>Ecdysozoa</taxon>
        <taxon>Nematoda</taxon>
        <taxon>Chromadorea</taxon>
        <taxon>Rhabditida</taxon>
        <taxon>Rhabditina</taxon>
        <taxon>Diplogasteromorpha</taxon>
        <taxon>Diplogasteroidea</taxon>
        <taxon>Neodiplogasteridae</taxon>
        <taxon>Pristionchus</taxon>
    </lineage>
</organism>
<evidence type="ECO:0000256" key="5">
    <source>
        <dbReference type="PIRSR" id="PIRSR000097-2"/>
    </source>
</evidence>
<comment type="similarity">
    <text evidence="1">Belongs to the aldo/keto reductase family.</text>
</comment>
<evidence type="ECO:0000256" key="4">
    <source>
        <dbReference type="PIRSR" id="PIRSR000097-1"/>
    </source>
</evidence>
<dbReference type="PROSITE" id="PS00062">
    <property type="entry name" value="ALDOKETO_REDUCTASE_2"/>
    <property type="match status" value="1"/>
</dbReference>
<keyword evidence="2" id="KW-0521">NADP</keyword>
<feature type="binding site" evidence="5">
    <location>
        <position position="85"/>
    </location>
    <ligand>
        <name>substrate</name>
    </ligand>
</feature>
<reference evidence="8" key="1">
    <citation type="submission" date="2023-10" db="EMBL/GenBank/DDBJ databases">
        <title>Genome assembly of Pristionchus species.</title>
        <authorList>
            <person name="Yoshida K."/>
            <person name="Sommer R.J."/>
        </authorList>
    </citation>
    <scope>NUCLEOTIDE SEQUENCE</scope>
    <source>
        <strain evidence="8">RS0144</strain>
    </source>
</reference>
<evidence type="ECO:0000256" key="2">
    <source>
        <dbReference type="ARBA" id="ARBA00022857"/>
    </source>
</evidence>
<dbReference type="EMBL" id="BTSX01000006">
    <property type="protein sequence ID" value="GMT02793.1"/>
    <property type="molecule type" value="Genomic_DNA"/>
</dbReference>
<dbReference type="PRINTS" id="PR00069">
    <property type="entry name" value="ALDKETRDTASE"/>
</dbReference>
<evidence type="ECO:0000256" key="6">
    <source>
        <dbReference type="PIRSR" id="PIRSR000097-3"/>
    </source>
</evidence>
<dbReference type="InterPro" id="IPR023210">
    <property type="entry name" value="NADP_OxRdtase_dom"/>
</dbReference>
<accession>A0AAV5U823</accession>
<evidence type="ECO:0000256" key="1">
    <source>
        <dbReference type="ARBA" id="ARBA00007905"/>
    </source>
</evidence>
<dbReference type="PROSITE" id="PS00798">
    <property type="entry name" value="ALDOKETO_REDUCTASE_1"/>
    <property type="match status" value="1"/>
</dbReference>
<feature type="site" description="Lowers pKa of active site Tyr" evidence="6">
    <location>
        <position position="51"/>
    </location>
</feature>
<gene>
    <name evidence="8" type="ORF">PENTCL1PPCAC_24967</name>
</gene>
<keyword evidence="9" id="KW-1185">Reference proteome</keyword>
<comment type="caution">
    <text evidence="8">The sequence shown here is derived from an EMBL/GenBank/DDBJ whole genome shotgun (WGS) entry which is preliminary data.</text>
</comment>
<proteinExistence type="inferred from homology"/>
<dbReference type="Gene3D" id="3.20.20.100">
    <property type="entry name" value="NADP-dependent oxidoreductase domain"/>
    <property type="match status" value="1"/>
</dbReference>
<dbReference type="PIRSF" id="PIRSF000097">
    <property type="entry name" value="AKR"/>
    <property type="match status" value="1"/>
</dbReference>
<dbReference type="InterPro" id="IPR018170">
    <property type="entry name" value="Aldo/ket_reductase_CS"/>
</dbReference>
<evidence type="ECO:0000313" key="8">
    <source>
        <dbReference type="EMBL" id="GMT02793.1"/>
    </source>
</evidence>
<evidence type="ECO:0000313" key="9">
    <source>
        <dbReference type="Proteomes" id="UP001432027"/>
    </source>
</evidence>
<protein>
    <recommendedName>
        <fullName evidence="7">NADP-dependent oxidoreductase domain-containing protein</fullName>
    </recommendedName>
</protein>
<evidence type="ECO:0000259" key="7">
    <source>
        <dbReference type="Pfam" id="PF00248"/>
    </source>
</evidence>
<evidence type="ECO:0000256" key="3">
    <source>
        <dbReference type="ARBA" id="ARBA00023002"/>
    </source>
</evidence>
<dbReference type="SUPFAM" id="SSF51430">
    <property type="entry name" value="NAD(P)-linked oxidoreductase"/>
    <property type="match status" value="1"/>
</dbReference>
<dbReference type="PANTHER" id="PTHR43827">
    <property type="entry name" value="2,5-DIKETO-D-GLUCONIC ACID REDUCTASE"/>
    <property type="match status" value="1"/>
</dbReference>
<sequence length="266" mass="29434">MSVAVEAALKAGYRLFDTAHGYGNEAAIGDSLKTHLPALGLTRDDVFICTKVPIKNHDTDTVTRAMLDQSLRDLGVGFIDLVLVHYPRHLIGGGADADPINKQKRRTVYGILEEYVGKGAIRSIGVSNYEIFHLLEMDEYTKVKPSVNQCEFHPHHTQDQLREYCRQKGIFFQAFASLCSGDTTILEEPTVVGLAAKHGTTAQTILLAFALATGAGVLPKSTNPERIERNLRGTVAVKLSQEDVEELLKLDKRKNYVGRCTPWRTI</sequence>
<dbReference type="Pfam" id="PF00248">
    <property type="entry name" value="Aldo_ket_red"/>
    <property type="match status" value="1"/>
</dbReference>
<dbReference type="GO" id="GO:0016616">
    <property type="term" value="F:oxidoreductase activity, acting on the CH-OH group of donors, NAD or NADP as acceptor"/>
    <property type="evidence" value="ECO:0007669"/>
    <property type="project" value="UniProtKB-ARBA"/>
</dbReference>
<name>A0AAV5U823_9BILA</name>
<feature type="active site" description="Proton donor" evidence="4">
    <location>
        <position position="22"/>
    </location>
</feature>
<keyword evidence="3" id="KW-0560">Oxidoreductase</keyword>
<dbReference type="FunFam" id="3.20.20.100:FF:000002">
    <property type="entry name" value="2,5-diketo-D-gluconic acid reductase A"/>
    <property type="match status" value="1"/>
</dbReference>